<proteinExistence type="predicted"/>
<gene>
    <name evidence="1" type="ORF">DERYTH_LOCUS24953</name>
</gene>
<dbReference type="Gene3D" id="2.80.10.50">
    <property type="match status" value="1"/>
</dbReference>
<evidence type="ECO:0000313" key="1">
    <source>
        <dbReference type="EMBL" id="CAG8808747.1"/>
    </source>
</evidence>
<sequence length="153" mass="16869">SPSEQQSSILLSKSLPPNDSITVTIYDKGSDNYWTSKNNYVELESGSSDETQNWMIINDSDNTTVIYITQDIDANKAITYDPNTSNKFLLKAYNPGDKSQQFVVNPQKTDTLVSISCASNSSYYVVAKSGDIKDSKIGPGTSDSKQWMIDTTV</sequence>
<protein>
    <submittedName>
        <fullName evidence="1">9899_t:CDS:1</fullName>
    </submittedName>
</protein>
<dbReference type="InterPro" id="IPR035992">
    <property type="entry name" value="Ricin_B-like_lectins"/>
</dbReference>
<dbReference type="AlphaFoldDB" id="A0A9N9K2F8"/>
<reference evidence="1" key="1">
    <citation type="submission" date="2021-06" db="EMBL/GenBank/DDBJ databases">
        <authorList>
            <person name="Kallberg Y."/>
            <person name="Tangrot J."/>
            <person name="Rosling A."/>
        </authorList>
    </citation>
    <scope>NUCLEOTIDE SEQUENCE</scope>
    <source>
        <strain evidence="1">MA453B</strain>
    </source>
</reference>
<comment type="caution">
    <text evidence="1">The sequence shown here is derived from an EMBL/GenBank/DDBJ whole genome shotgun (WGS) entry which is preliminary data.</text>
</comment>
<keyword evidence="2" id="KW-1185">Reference proteome</keyword>
<feature type="non-terminal residue" evidence="1">
    <location>
        <position position="153"/>
    </location>
</feature>
<dbReference type="EMBL" id="CAJVPY010044166">
    <property type="protein sequence ID" value="CAG8808747.1"/>
    <property type="molecule type" value="Genomic_DNA"/>
</dbReference>
<dbReference type="OrthoDB" id="10285086at2759"/>
<dbReference type="SUPFAM" id="SSF50370">
    <property type="entry name" value="Ricin B-like lectins"/>
    <property type="match status" value="1"/>
</dbReference>
<name>A0A9N9K2F8_9GLOM</name>
<dbReference type="Proteomes" id="UP000789405">
    <property type="component" value="Unassembled WGS sequence"/>
</dbReference>
<organism evidence="1 2">
    <name type="scientific">Dentiscutata erythropus</name>
    <dbReference type="NCBI Taxonomy" id="1348616"/>
    <lineage>
        <taxon>Eukaryota</taxon>
        <taxon>Fungi</taxon>
        <taxon>Fungi incertae sedis</taxon>
        <taxon>Mucoromycota</taxon>
        <taxon>Glomeromycotina</taxon>
        <taxon>Glomeromycetes</taxon>
        <taxon>Diversisporales</taxon>
        <taxon>Gigasporaceae</taxon>
        <taxon>Dentiscutata</taxon>
    </lineage>
</organism>
<evidence type="ECO:0000313" key="2">
    <source>
        <dbReference type="Proteomes" id="UP000789405"/>
    </source>
</evidence>
<accession>A0A9N9K2F8</accession>